<evidence type="ECO:0000313" key="3">
    <source>
        <dbReference type="Proteomes" id="UP000265845"/>
    </source>
</evidence>
<evidence type="ECO:0000313" key="2">
    <source>
        <dbReference type="EMBL" id="RIJ27650.1"/>
    </source>
</evidence>
<dbReference type="EMBL" id="QWGA01000008">
    <property type="protein sequence ID" value="RIJ27650.1"/>
    <property type="molecule type" value="Genomic_DNA"/>
</dbReference>
<accession>A0A399R8B6</accession>
<sequence>MADEETGGDVRPGKGDQMFKMRTAILGSAAALAIALPAGAQNYGYSDYDSYGYGQSGYNQSANSNAAYLNCERERRQRQQTAGVVGAIAGGLLGATIADDDDDNRYRNRHRGYDRYDRRDRYGRYDRYNRRGYGRHHRDNNDGDQIAGAVIGAIVGGVAGSALGGSGSDDCARRAQAQPTYQYGNRTNPPSRVTYDNRYDPNAYNRGSYGNDTYNRTYSQDELYGGERTYRTSTTYSNGATTTGYNTGYQSQGYDSGECRIVYQGNRERTACNVGGDRWEYVD</sequence>
<feature type="compositionally biased region" description="Polar residues" evidence="1">
    <location>
        <begin position="177"/>
        <end position="191"/>
    </location>
</feature>
<evidence type="ECO:0008006" key="4">
    <source>
        <dbReference type="Google" id="ProtNLM"/>
    </source>
</evidence>
<gene>
    <name evidence="2" type="ORF">D1222_14795</name>
</gene>
<protein>
    <recommendedName>
        <fullName evidence="4">17 kDa surface antigen</fullName>
    </recommendedName>
</protein>
<reference evidence="2 3" key="1">
    <citation type="submission" date="2018-08" db="EMBL/GenBank/DDBJ databases">
        <title>Henriciella mobilis sp. nov., isolated from seawater.</title>
        <authorList>
            <person name="Cheng H."/>
            <person name="Wu Y.-H."/>
            <person name="Xu X.-W."/>
            <person name="Guo L.-L."/>
        </authorList>
    </citation>
    <scope>NUCLEOTIDE SEQUENCE [LARGE SCALE GENOMIC DNA]</scope>
    <source>
        <strain evidence="2 3">CCUG67844</strain>
    </source>
</reference>
<dbReference type="AlphaFoldDB" id="A0A399R8B6"/>
<organism evidence="2 3">
    <name type="scientific">Henriciella algicola</name>
    <dbReference type="NCBI Taxonomy" id="1608422"/>
    <lineage>
        <taxon>Bacteria</taxon>
        <taxon>Pseudomonadati</taxon>
        <taxon>Pseudomonadota</taxon>
        <taxon>Alphaproteobacteria</taxon>
        <taxon>Hyphomonadales</taxon>
        <taxon>Hyphomonadaceae</taxon>
        <taxon>Henriciella</taxon>
    </lineage>
</organism>
<comment type="caution">
    <text evidence="2">The sequence shown here is derived from an EMBL/GenBank/DDBJ whole genome shotgun (WGS) entry which is preliminary data.</text>
</comment>
<proteinExistence type="predicted"/>
<keyword evidence="3" id="KW-1185">Reference proteome</keyword>
<evidence type="ECO:0000256" key="1">
    <source>
        <dbReference type="SAM" id="MobiDB-lite"/>
    </source>
</evidence>
<name>A0A399R8B6_9PROT</name>
<dbReference type="Proteomes" id="UP000265845">
    <property type="component" value="Unassembled WGS sequence"/>
</dbReference>
<feature type="region of interest" description="Disordered" evidence="1">
    <location>
        <begin position="165"/>
        <end position="193"/>
    </location>
</feature>